<dbReference type="InterPro" id="IPR036097">
    <property type="entry name" value="HisK_dim/P_sf"/>
</dbReference>
<dbReference type="CDD" id="cd00082">
    <property type="entry name" value="HisKA"/>
    <property type="match status" value="1"/>
</dbReference>
<dbReference type="AlphaFoldDB" id="A0A3R8YNU1"/>
<dbReference type="PROSITE" id="PS50109">
    <property type="entry name" value="HIS_KIN"/>
    <property type="match status" value="1"/>
</dbReference>
<dbReference type="PANTHER" id="PTHR43047:SF72">
    <property type="entry name" value="OSMOSENSING HISTIDINE PROTEIN KINASE SLN1"/>
    <property type="match status" value="1"/>
</dbReference>
<dbReference type="PROSITE" id="PS50110">
    <property type="entry name" value="RESPONSE_REGULATORY"/>
    <property type="match status" value="1"/>
</dbReference>
<dbReference type="SUPFAM" id="SSF55874">
    <property type="entry name" value="ATPase domain of HSP90 chaperone/DNA topoisomerase II/histidine kinase"/>
    <property type="match status" value="2"/>
</dbReference>
<dbReference type="Gene3D" id="1.10.287.130">
    <property type="match status" value="1"/>
</dbReference>
<dbReference type="InterPro" id="IPR036890">
    <property type="entry name" value="HATPase_C_sf"/>
</dbReference>
<evidence type="ECO:0000313" key="10">
    <source>
        <dbReference type="EMBL" id="RRS04648.1"/>
    </source>
</evidence>
<keyword evidence="3 6" id="KW-0597">Phosphoprotein</keyword>
<keyword evidence="5" id="KW-0418">Kinase</keyword>
<gene>
    <name evidence="10" type="ORF">EIP75_09515</name>
</gene>
<evidence type="ECO:0000259" key="8">
    <source>
        <dbReference type="PROSITE" id="PS50109"/>
    </source>
</evidence>
<dbReference type="Pfam" id="PF13581">
    <property type="entry name" value="HATPase_c_2"/>
    <property type="match status" value="1"/>
</dbReference>
<dbReference type="InterPro" id="IPR003594">
    <property type="entry name" value="HATPase_dom"/>
</dbReference>
<dbReference type="GO" id="GO:0000155">
    <property type="term" value="F:phosphorelay sensor kinase activity"/>
    <property type="evidence" value="ECO:0007669"/>
    <property type="project" value="InterPro"/>
</dbReference>
<keyword evidence="11" id="KW-1185">Reference proteome</keyword>
<evidence type="ECO:0000256" key="7">
    <source>
        <dbReference type="SAM" id="Coils"/>
    </source>
</evidence>
<dbReference type="PRINTS" id="PR00344">
    <property type="entry name" value="BCTRLSENSOR"/>
</dbReference>
<keyword evidence="4" id="KW-0808">Transferase</keyword>
<dbReference type="Pfam" id="PF00512">
    <property type="entry name" value="HisKA"/>
    <property type="match status" value="1"/>
</dbReference>
<organism evidence="10 11">
    <name type="scientific">Aquabacterium soli</name>
    <dbReference type="NCBI Taxonomy" id="2493092"/>
    <lineage>
        <taxon>Bacteria</taxon>
        <taxon>Pseudomonadati</taxon>
        <taxon>Pseudomonadota</taxon>
        <taxon>Betaproteobacteria</taxon>
        <taxon>Burkholderiales</taxon>
        <taxon>Aquabacterium</taxon>
    </lineage>
</organism>
<proteinExistence type="predicted"/>
<keyword evidence="7" id="KW-0175">Coiled coil</keyword>
<evidence type="ECO:0000256" key="3">
    <source>
        <dbReference type="ARBA" id="ARBA00022553"/>
    </source>
</evidence>
<dbReference type="SMART" id="SM00388">
    <property type="entry name" value="HisKA"/>
    <property type="match status" value="1"/>
</dbReference>
<reference evidence="10 11" key="1">
    <citation type="submission" date="2018-12" db="EMBL/GenBank/DDBJ databases">
        <title>The whole draft genome of Aquabacterium sp. SJQ9.</title>
        <authorList>
            <person name="Sun L."/>
            <person name="Gao X."/>
            <person name="Chen W."/>
            <person name="Huang K."/>
        </authorList>
    </citation>
    <scope>NUCLEOTIDE SEQUENCE [LARGE SCALE GENOMIC DNA]</scope>
    <source>
        <strain evidence="10 11">SJQ9</strain>
    </source>
</reference>
<feature type="coiled-coil region" evidence="7">
    <location>
        <begin position="167"/>
        <end position="201"/>
    </location>
</feature>
<dbReference type="GO" id="GO:0009927">
    <property type="term" value="F:histidine phosphotransfer kinase activity"/>
    <property type="evidence" value="ECO:0007669"/>
    <property type="project" value="TreeGrafter"/>
</dbReference>
<dbReference type="InterPro" id="IPR004358">
    <property type="entry name" value="Sig_transdc_His_kin-like_C"/>
</dbReference>
<evidence type="ECO:0000256" key="5">
    <source>
        <dbReference type="ARBA" id="ARBA00022777"/>
    </source>
</evidence>
<evidence type="ECO:0000256" key="4">
    <source>
        <dbReference type="ARBA" id="ARBA00022679"/>
    </source>
</evidence>
<feature type="modified residue" description="4-aspartylphosphate" evidence="6">
    <location>
        <position position="517"/>
    </location>
</feature>
<dbReference type="PANTHER" id="PTHR43047">
    <property type="entry name" value="TWO-COMPONENT HISTIDINE PROTEIN KINASE"/>
    <property type="match status" value="1"/>
</dbReference>
<evidence type="ECO:0000259" key="9">
    <source>
        <dbReference type="PROSITE" id="PS50110"/>
    </source>
</evidence>
<comment type="caution">
    <text evidence="10">The sequence shown here is derived from an EMBL/GenBank/DDBJ whole genome shotgun (WGS) entry which is preliminary data.</text>
</comment>
<feature type="domain" description="Response regulatory" evidence="9">
    <location>
        <begin position="468"/>
        <end position="583"/>
    </location>
</feature>
<dbReference type="Gene3D" id="3.30.565.10">
    <property type="entry name" value="Histidine kinase-like ATPase, C-terminal domain"/>
    <property type="match status" value="2"/>
</dbReference>
<evidence type="ECO:0000256" key="6">
    <source>
        <dbReference type="PROSITE-ProRule" id="PRU00169"/>
    </source>
</evidence>
<dbReference type="SMART" id="SM00448">
    <property type="entry name" value="REC"/>
    <property type="match status" value="1"/>
</dbReference>
<dbReference type="SUPFAM" id="SSF47384">
    <property type="entry name" value="Homodimeric domain of signal transducing histidine kinase"/>
    <property type="match status" value="1"/>
</dbReference>
<dbReference type="InterPro" id="IPR001789">
    <property type="entry name" value="Sig_transdc_resp-reg_receiver"/>
</dbReference>
<comment type="catalytic activity">
    <reaction evidence="1">
        <text>ATP + protein L-histidine = ADP + protein N-phospho-L-histidine.</text>
        <dbReference type="EC" id="2.7.13.3"/>
    </reaction>
</comment>
<feature type="domain" description="Histidine kinase" evidence="8">
    <location>
        <begin position="232"/>
        <end position="450"/>
    </location>
</feature>
<dbReference type="Pfam" id="PF02518">
    <property type="entry name" value="HATPase_c"/>
    <property type="match status" value="1"/>
</dbReference>
<evidence type="ECO:0000256" key="2">
    <source>
        <dbReference type="ARBA" id="ARBA00012438"/>
    </source>
</evidence>
<dbReference type="GO" id="GO:0005886">
    <property type="term" value="C:plasma membrane"/>
    <property type="evidence" value="ECO:0007669"/>
    <property type="project" value="TreeGrafter"/>
</dbReference>
<evidence type="ECO:0000256" key="1">
    <source>
        <dbReference type="ARBA" id="ARBA00000085"/>
    </source>
</evidence>
<accession>A0A3R8YNU1</accession>
<dbReference type="SMART" id="SM00387">
    <property type="entry name" value="HATPase_c"/>
    <property type="match status" value="2"/>
</dbReference>
<dbReference type="InterPro" id="IPR011006">
    <property type="entry name" value="CheY-like_superfamily"/>
</dbReference>
<dbReference type="EC" id="2.7.13.3" evidence="2"/>
<dbReference type="Proteomes" id="UP000269265">
    <property type="component" value="Unassembled WGS sequence"/>
</dbReference>
<protein>
    <recommendedName>
        <fullName evidence="2">histidine kinase</fullName>
        <ecNumber evidence="2">2.7.13.3</ecNumber>
    </recommendedName>
</protein>
<evidence type="ECO:0000313" key="11">
    <source>
        <dbReference type="Proteomes" id="UP000269265"/>
    </source>
</evidence>
<dbReference type="InterPro" id="IPR003661">
    <property type="entry name" value="HisK_dim/P_dom"/>
</dbReference>
<name>A0A3R8YNU1_9BURK</name>
<sequence length="592" mass="64548">MTSAPIKHISLGTMHLVSAEDVVAARLHARKAAEILGLDRQSQTRMATAVSEITRNAFTYAGKARAEFVIDGNAPAHTFMVVVSDDGPGIDDLHDVLEGRKVFAPGRGKGLPSARRLVDQFDIQSAPGGTMVRLAQRLPQGALLRLTREAQQAIAQLLSSHAGADPITALQDQNREIIESLNDLQDRQAETARLNLELEETNRGVVALYSELEEKAEQLRGVSDTKSRFLSHMSHEFRTPLNSILALARLLVDRVDGDLNAEQERQVQYIRKSAQSLLDMVNDLLDLAKVEAGKVDVKPVEFSVDSIFASLRGTLRPLLTNPAVDLLFGHTPQLPLMLADEQKVIQILRNFIANALKFTEQGHVLVEARHDPARQTIVFSVSDSGIGIAPQDIARIFEEFSQVDGRLQQGGTGLGLPLARRLALLMGGEVRATSLPGQGSTFELILPVRFGQVLSPQPDKGEDGRTGHVLVVDDEEAFRYVLRHIAQDAGYEVQEAPDGLSALQSVAEHRPAMIFLDLAMPQLDGFGVLERLAKSPELANIPVVVCTSQLLSIEQKRLLAGAHAIVLKQDVSRDGLTALIQSVTRDHQARSG</sequence>
<dbReference type="Gene3D" id="3.40.50.2300">
    <property type="match status" value="1"/>
</dbReference>
<dbReference type="EMBL" id="RSED01000006">
    <property type="protein sequence ID" value="RRS04648.1"/>
    <property type="molecule type" value="Genomic_DNA"/>
</dbReference>
<dbReference type="SUPFAM" id="SSF52172">
    <property type="entry name" value="CheY-like"/>
    <property type="match status" value="1"/>
</dbReference>
<dbReference type="InterPro" id="IPR005467">
    <property type="entry name" value="His_kinase_dom"/>
</dbReference>
<dbReference type="OrthoDB" id="8552871at2"/>
<dbReference type="RefSeq" id="WP_125243022.1">
    <property type="nucleotide sequence ID" value="NZ_RSED01000006.1"/>
</dbReference>
<dbReference type="Pfam" id="PF00072">
    <property type="entry name" value="Response_reg"/>
    <property type="match status" value="1"/>
</dbReference>